<feature type="transmembrane region" description="Helical" evidence="21">
    <location>
        <begin position="539"/>
        <end position="559"/>
    </location>
</feature>
<comment type="caution">
    <text evidence="17">Lacks conserved residue(s) required for the propagation of feature annotation.</text>
</comment>
<dbReference type="CDD" id="cd00108">
    <property type="entry name" value="KR"/>
    <property type="match status" value="1"/>
</dbReference>
<dbReference type="InterPro" id="IPR017441">
    <property type="entry name" value="Protein_kinase_ATP_BS"/>
</dbReference>
<gene>
    <name evidence="26" type="ORF">PLOB_00015549</name>
</gene>
<reference evidence="26 27" key="1">
    <citation type="submission" date="2022-05" db="EMBL/GenBank/DDBJ databases">
        <authorList>
            <consortium name="Genoscope - CEA"/>
            <person name="William W."/>
        </authorList>
    </citation>
    <scope>NUCLEOTIDE SEQUENCE [LARGE SCALE GENOMIC DNA]</scope>
</reference>
<feature type="binding site" evidence="18">
    <location>
        <position position="624"/>
    </location>
    <ligand>
        <name>ATP</name>
        <dbReference type="ChEBI" id="CHEBI:30616"/>
    </ligand>
</feature>
<dbReference type="SMART" id="SM00060">
    <property type="entry name" value="FN3"/>
    <property type="match status" value="2"/>
</dbReference>
<comment type="caution">
    <text evidence="26">The sequence shown here is derived from an EMBL/GenBank/DDBJ whole genome shotgun (WGS) entry which is preliminary data.</text>
</comment>
<dbReference type="InterPro" id="IPR001245">
    <property type="entry name" value="Ser-Thr/Tyr_kinase_cat_dom"/>
</dbReference>
<dbReference type="Gene3D" id="1.10.2000.10">
    <property type="entry name" value="Frizzled cysteine-rich domain"/>
    <property type="match status" value="1"/>
</dbReference>
<dbReference type="InterPro" id="IPR013783">
    <property type="entry name" value="Ig-like_fold"/>
</dbReference>
<dbReference type="InterPro" id="IPR003961">
    <property type="entry name" value="FN3_dom"/>
</dbReference>
<feature type="compositionally biased region" description="Polar residues" evidence="20">
    <location>
        <begin position="946"/>
        <end position="971"/>
    </location>
</feature>
<evidence type="ECO:0000256" key="6">
    <source>
        <dbReference type="ARBA" id="ARBA00022692"/>
    </source>
</evidence>
<dbReference type="PROSITE" id="PS50853">
    <property type="entry name" value="FN3"/>
    <property type="match status" value="2"/>
</dbReference>
<feature type="domain" description="Fibronectin type-III" evidence="25">
    <location>
        <begin position="439"/>
        <end position="533"/>
    </location>
</feature>
<feature type="domain" description="Protein kinase" evidence="22">
    <location>
        <begin position="592"/>
        <end position="863"/>
    </location>
</feature>
<feature type="compositionally biased region" description="Basic and acidic residues" evidence="20">
    <location>
        <begin position="912"/>
        <end position="928"/>
    </location>
</feature>
<dbReference type="PROSITE" id="PS50011">
    <property type="entry name" value="PROTEIN_KINASE_DOM"/>
    <property type="match status" value="1"/>
</dbReference>
<feature type="region of interest" description="Disordered" evidence="20">
    <location>
        <begin position="912"/>
        <end position="971"/>
    </location>
</feature>
<evidence type="ECO:0000256" key="18">
    <source>
        <dbReference type="PROSITE-ProRule" id="PRU10141"/>
    </source>
</evidence>
<evidence type="ECO:0000313" key="26">
    <source>
        <dbReference type="EMBL" id="CAH3174953.1"/>
    </source>
</evidence>
<dbReference type="SUPFAM" id="SSF57440">
    <property type="entry name" value="Kringle-like"/>
    <property type="match status" value="1"/>
</dbReference>
<evidence type="ECO:0000256" key="1">
    <source>
        <dbReference type="ARBA" id="ARBA00004479"/>
    </source>
</evidence>
<evidence type="ECO:0000256" key="16">
    <source>
        <dbReference type="ARBA" id="ARBA00051243"/>
    </source>
</evidence>
<evidence type="ECO:0000259" key="23">
    <source>
        <dbReference type="PROSITE" id="PS50038"/>
    </source>
</evidence>
<evidence type="ECO:0000256" key="14">
    <source>
        <dbReference type="ARBA" id="ARBA00023170"/>
    </source>
</evidence>
<evidence type="ECO:0000256" key="20">
    <source>
        <dbReference type="SAM" id="MobiDB-lite"/>
    </source>
</evidence>
<evidence type="ECO:0000256" key="4">
    <source>
        <dbReference type="ARBA" id="ARBA00022572"/>
    </source>
</evidence>
<comment type="subcellular location">
    <subcellularLocation>
        <location evidence="1">Membrane</location>
        <topology evidence="1">Single-pass type I membrane protein</topology>
    </subcellularLocation>
</comment>
<proteinExistence type="predicted"/>
<evidence type="ECO:0000256" key="7">
    <source>
        <dbReference type="ARBA" id="ARBA00022737"/>
    </source>
</evidence>
<dbReference type="SMART" id="SM00219">
    <property type="entry name" value="TyrKc"/>
    <property type="match status" value="1"/>
</dbReference>
<keyword evidence="13" id="KW-1015">Disulfide bond</keyword>
<evidence type="ECO:0000256" key="2">
    <source>
        <dbReference type="ARBA" id="ARBA00011902"/>
    </source>
</evidence>
<dbReference type="PRINTS" id="PR00109">
    <property type="entry name" value="TYRKINASE"/>
</dbReference>
<keyword evidence="9" id="KW-0418">Kinase</keyword>
<evidence type="ECO:0000256" key="15">
    <source>
        <dbReference type="ARBA" id="ARBA00023180"/>
    </source>
</evidence>
<keyword evidence="8 18" id="KW-0547">Nucleotide-binding</keyword>
<dbReference type="InterPro" id="IPR000082">
    <property type="entry name" value="SEA_dom"/>
</dbReference>
<dbReference type="Proteomes" id="UP001159405">
    <property type="component" value="Unassembled WGS sequence"/>
</dbReference>
<evidence type="ECO:0000259" key="24">
    <source>
        <dbReference type="PROSITE" id="PS50070"/>
    </source>
</evidence>
<keyword evidence="11 21" id="KW-1133">Transmembrane helix</keyword>
<keyword evidence="12 21" id="KW-0472">Membrane</keyword>
<dbReference type="SUPFAM" id="SSF56112">
    <property type="entry name" value="Protein kinase-like (PK-like)"/>
    <property type="match status" value="1"/>
</dbReference>
<sequence>MCFYNKTGQSCENIVGNQYVFDVNGDHLRVSKILTTQFENYVSLYKISDRCKPIISELYCRYLLPLCDTSLSKPYPRKICRTSCVFALHVVCTRELAQFREIAGKDSALDTNMINCSTYPLDTGGEAPECYQYHSLPGDETKSTDCYYGMGVGYRGNVNITRSGRPCQPWTSQCPHRHWRFPEDVVDGQNDSNMCRNPHASAPDGPWCYTADPKVRWEYCNISRCPPRVPKNPGSLQGYPFNSTAIYIFWKSILPSLHKEQLLGYRIQYRRLGSQLYSDLNVTSNITESVISRLDFQTSYEVKVNGFNENGHGEPGNILVVKTLQEGEILSDVNFTFMFNTKFQNELLNSSSNEFRTMEDKIQFSVNLQFNDSSPLKIYDVRVLRFSGGSVKAEILVLAKVEEHTSKAEATTRLMDGFDTAFKKRLGISAVTVNEKPPPPRSLKVTNVQSKYIVLTWERPRYGSNFHIHNYTVERRKEHAKSFTVVATLPYTQPGMVMEDLEPATEYTIRMSSNNEYGRSDDGASLTLSTSPNRFIKKLMLTIILPFGLAVFFVLFVCLKFRRTCSQSEQQIKEKMVIGERGNWIELPRSAVEFKEKLGEGAFGEVFKGVVRISGKFTTCAIKKLKANATEAEKRDLKNELEIMATAGKHPNLVSLLGACTETEPVLVVVRLAQNGCLLDYLRKSREHLYINVEKSKINFELSDRVGIARDIANGMLHLSNKKCIHRDLAARNVLLDENFVAMVSDFGLSRDVYESGAYENTSGGVLPVRWMALESVVDYTYSTKTDVWSFGVVLWEIESGGEMPYPGLAGMELVDFLRSGKRLRQPDGCPDNIFNIMTSCWHPDPSQRPSFNEIVTSLDQALQAIRINPTDGRTESTLQGNINEALVTDETNDDGICMNTREEISQCELPAKDDLGSEAEKQKDSEIRSSLGDQISLCELPRTLTEGSESDGQIKNQRKQNQSVKSNLYV</sequence>
<dbReference type="PROSITE" id="PS00107">
    <property type="entry name" value="PROTEIN_KINASE_ATP"/>
    <property type="match status" value="1"/>
</dbReference>
<keyword evidence="6 21" id="KW-0812">Transmembrane</keyword>
<accession>A0ABN8R6H1</accession>
<dbReference type="Gene3D" id="1.10.510.10">
    <property type="entry name" value="Transferase(Phosphotransferase) domain 1"/>
    <property type="match status" value="1"/>
</dbReference>
<name>A0ABN8R6H1_9CNID</name>
<dbReference type="InterPro" id="IPR008266">
    <property type="entry name" value="Tyr_kinase_AS"/>
</dbReference>
<evidence type="ECO:0000259" key="22">
    <source>
        <dbReference type="PROSITE" id="PS50011"/>
    </source>
</evidence>
<dbReference type="Gene3D" id="2.40.20.10">
    <property type="entry name" value="Plasminogen Kringle 4"/>
    <property type="match status" value="1"/>
</dbReference>
<evidence type="ECO:0000256" key="3">
    <source>
        <dbReference type="ARBA" id="ARBA00022553"/>
    </source>
</evidence>
<dbReference type="PROSITE" id="PS50070">
    <property type="entry name" value="KRINGLE_2"/>
    <property type="match status" value="1"/>
</dbReference>
<dbReference type="PANTHER" id="PTHR24416">
    <property type="entry name" value="TYROSINE-PROTEIN KINASE RECEPTOR"/>
    <property type="match status" value="1"/>
</dbReference>
<keyword evidence="7" id="KW-0677">Repeat</keyword>
<dbReference type="SUPFAM" id="SSF49265">
    <property type="entry name" value="Fibronectin type III"/>
    <property type="match status" value="2"/>
</dbReference>
<dbReference type="EC" id="2.7.10.1" evidence="2"/>
<evidence type="ECO:0000256" key="13">
    <source>
        <dbReference type="ARBA" id="ARBA00023157"/>
    </source>
</evidence>
<evidence type="ECO:0000256" key="11">
    <source>
        <dbReference type="ARBA" id="ARBA00022989"/>
    </source>
</evidence>
<dbReference type="PRINTS" id="PR00018">
    <property type="entry name" value="KRINGLE"/>
</dbReference>
<dbReference type="PANTHER" id="PTHR24416:SF617">
    <property type="entry name" value="RET ONCOGENE, ISOFORM A"/>
    <property type="match status" value="1"/>
</dbReference>
<dbReference type="InterPro" id="IPR011009">
    <property type="entry name" value="Kinase-like_dom_sf"/>
</dbReference>
<dbReference type="SUPFAM" id="SSF82671">
    <property type="entry name" value="SEA domain"/>
    <property type="match status" value="1"/>
</dbReference>
<keyword evidence="27" id="KW-1185">Reference proteome</keyword>
<dbReference type="InterPro" id="IPR036116">
    <property type="entry name" value="FN3_sf"/>
</dbReference>
<feature type="domain" description="Fibronectin type-III" evidence="25">
    <location>
        <begin position="232"/>
        <end position="326"/>
    </location>
</feature>
<dbReference type="InterPro" id="IPR000719">
    <property type="entry name" value="Prot_kinase_dom"/>
</dbReference>
<keyword evidence="4 17" id="KW-0420">Kringle</keyword>
<dbReference type="Pfam" id="PF07714">
    <property type="entry name" value="PK_Tyr_Ser-Thr"/>
    <property type="match status" value="1"/>
</dbReference>
<organism evidence="26 27">
    <name type="scientific">Porites lobata</name>
    <dbReference type="NCBI Taxonomy" id="104759"/>
    <lineage>
        <taxon>Eukaryota</taxon>
        <taxon>Metazoa</taxon>
        <taxon>Cnidaria</taxon>
        <taxon>Anthozoa</taxon>
        <taxon>Hexacorallia</taxon>
        <taxon>Scleractinia</taxon>
        <taxon>Fungiina</taxon>
        <taxon>Poritidae</taxon>
        <taxon>Porites</taxon>
    </lineage>
</organism>
<evidence type="ECO:0000259" key="25">
    <source>
        <dbReference type="PROSITE" id="PS50853"/>
    </source>
</evidence>
<evidence type="ECO:0000256" key="21">
    <source>
        <dbReference type="SAM" id="Phobius"/>
    </source>
</evidence>
<dbReference type="Pfam" id="PF01390">
    <property type="entry name" value="SEA"/>
    <property type="match status" value="1"/>
</dbReference>
<evidence type="ECO:0000256" key="19">
    <source>
        <dbReference type="SAM" id="Coils"/>
    </source>
</evidence>
<dbReference type="InterPro" id="IPR020635">
    <property type="entry name" value="Tyr_kinase_cat_dom"/>
</dbReference>
<evidence type="ECO:0000256" key="10">
    <source>
        <dbReference type="ARBA" id="ARBA00022840"/>
    </source>
</evidence>
<protein>
    <recommendedName>
        <fullName evidence="2">receptor protein-tyrosine kinase</fullName>
        <ecNumber evidence="2">2.7.10.1</ecNumber>
    </recommendedName>
</protein>
<evidence type="ECO:0000256" key="12">
    <source>
        <dbReference type="ARBA" id="ARBA00023136"/>
    </source>
</evidence>
<dbReference type="SMART" id="SM00130">
    <property type="entry name" value="KR"/>
    <property type="match status" value="1"/>
</dbReference>
<comment type="catalytic activity">
    <reaction evidence="16">
        <text>L-tyrosyl-[protein] + ATP = O-phospho-L-tyrosyl-[protein] + ADP + H(+)</text>
        <dbReference type="Rhea" id="RHEA:10596"/>
        <dbReference type="Rhea" id="RHEA-COMP:10136"/>
        <dbReference type="Rhea" id="RHEA-COMP:20101"/>
        <dbReference type="ChEBI" id="CHEBI:15378"/>
        <dbReference type="ChEBI" id="CHEBI:30616"/>
        <dbReference type="ChEBI" id="CHEBI:46858"/>
        <dbReference type="ChEBI" id="CHEBI:61978"/>
        <dbReference type="ChEBI" id="CHEBI:456216"/>
        <dbReference type="EC" id="2.7.10.1"/>
    </reaction>
</comment>
<feature type="coiled-coil region" evidence="19">
    <location>
        <begin position="620"/>
        <end position="647"/>
    </location>
</feature>
<dbReference type="InterPro" id="IPR020067">
    <property type="entry name" value="Frizzled_dom"/>
</dbReference>
<keyword evidence="15" id="KW-0325">Glycoprotein</keyword>
<dbReference type="EMBL" id="CALNXK010000195">
    <property type="protein sequence ID" value="CAH3174953.1"/>
    <property type="molecule type" value="Genomic_DNA"/>
</dbReference>
<keyword evidence="10 18" id="KW-0067">ATP-binding</keyword>
<dbReference type="Gene3D" id="3.30.200.20">
    <property type="entry name" value="Phosphorylase Kinase, domain 1"/>
    <property type="match status" value="1"/>
</dbReference>
<keyword evidence="19" id="KW-0175">Coiled coil</keyword>
<feature type="domain" description="FZ" evidence="23">
    <location>
        <begin position="1"/>
        <end position="133"/>
    </location>
</feature>
<dbReference type="InterPro" id="IPR050122">
    <property type="entry name" value="RTK"/>
</dbReference>
<dbReference type="InterPro" id="IPR013806">
    <property type="entry name" value="Kringle-like"/>
</dbReference>
<dbReference type="Gene3D" id="2.60.40.10">
    <property type="entry name" value="Immunoglobulins"/>
    <property type="match status" value="2"/>
</dbReference>
<dbReference type="InterPro" id="IPR036364">
    <property type="entry name" value="SEA_dom_sf"/>
</dbReference>
<dbReference type="PROSITE" id="PS00109">
    <property type="entry name" value="PROTEIN_KINASE_TYR"/>
    <property type="match status" value="1"/>
</dbReference>
<dbReference type="InterPro" id="IPR000001">
    <property type="entry name" value="Kringle"/>
</dbReference>
<dbReference type="InterPro" id="IPR038178">
    <property type="entry name" value="Kringle_sf"/>
</dbReference>
<dbReference type="CDD" id="cd00192">
    <property type="entry name" value="PTKc"/>
    <property type="match status" value="1"/>
</dbReference>
<evidence type="ECO:0000313" key="27">
    <source>
        <dbReference type="Proteomes" id="UP001159405"/>
    </source>
</evidence>
<dbReference type="CDD" id="cd00063">
    <property type="entry name" value="FN3"/>
    <property type="match status" value="2"/>
</dbReference>
<keyword evidence="5" id="KW-0808">Transferase</keyword>
<keyword evidence="14" id="KW-0675">Receptor</keyword>
<dbReference type="InterPro" id="IPR036790">
    <property type="entry name" value="Frizzled_dom_sf"/>
</dbReference>
<feature type="domain" description="Kringle" evidence="24">
    <location>
        <begin position="145"/>
        <end position="225"/>
    </location>
</feature>
<evidence type="ECO:0000256" key="9">
    <source>
        <dbReference type="ARBA" id="ARBA00022777"/>
    </source>
</evidence>
<dbReference type="PROSITE" id="PS50038">
    <property type="entry name" value="FZ"/>
    <property type="match status" value="1"/>
</dbReference>
<evidence type="ECO:0000256" key="8">
    <source>
        <dbReference type="ARBA" id="ARBA00022741"/>
    </source>
</evidence>
<evidence type="ECO:0000256" key="5">
    <source>
        <dbReference type="ARBA" id="ARBA00022679"/>
    </source>
</evidence>
<dbReference type="Pfam" id="PF00041">
    <property type="entry name" value="fn3"/>
    <property type="match status" value="2"/>
</dbReference>
<keyword evidence="3" id="KW-0597">Phosphoprotein</keyword>
<evidence type="ECO:0000256" key="17">
    <source>
        <dbReference type="PROSITE-ProRule" id="PRU00121"/>
    </source>
</evidence>
<dbReference type="Pfam" id="PF00051">
    <property type="entry name" value="Kringle"/>
    <property type="match status" value="1"/>
</dbReference>